<proteinExistence type="predicted"/>
<evidence type="ECO:0000313" key="2">
    <source>
        <dbReference type="EMBL" id="MDI6451220.1"/>
    </source>
</evidence>
<dbReference type="InterPro" id="IPR050464">
    <property type="entry name" value="Zeta_carotene_desat/Oxidored"/>
</dbReference>
<evidence type="ECO:0000313" key="3">
    <source>
        <dbReference type="Proteomes" id="UP001431776"/>
    </source>
</evidence>
<evidence type="ECO:0000259" key="1">
    <source>
        <dbReference type="Pfam" id="PF01593"/>
    </source>
</evidence>
<dbReference type="InterPro" id="IPR036188">
    <property type="entry name" value="FAD/NAD-bd_sf"/>
</dbReference>
<sequence length="416" mass="47222">MRIAIIGTGISGMTAAYLLHGAHDVTVFEADGYIGGHTHTVDVAAEGTTYSVDTGFIVFNERTYPNFLRLLRKLGVSWQNSNMSFSVRCERTQLEYSPSSLDRLFAQRGNLIRPAFWRMVWDIFAFRRHLSDTAGLPETVTLGEHLRQKGYSRMFREYFIVPMGAAIWSAEPCRFENMPACMFARFFANHGFLNVHDQPQWLVVQGGSRQYAEALTAPFHERIRLNCPVRSVRRFPDGVEVEVPGVPTERFDHVIVATHSDQALRLLADPTEDERQILGAIPYQDNQVVLHTDSAILPRRRKVWASWNYRIPSTPQDTVVVTYDMNILQSLDADREFCVTLNPSGDIDAKKVLRRMVYSHPVYTPRAMAAQRRHGQISGVNRTHYCGAYWGNGFHEDGVNSALAVCRYFGRGLDDA</sequence>
<dbReference type="Gene3D" id="3.50.50.60">
    <property type="entry name" value="FAD/NAD(P)-binding domain"/>
    <property type="match status" value="1"/>
</dbReference>
<dbReference type="RefSeq" id="WP_349246628.1">
    <property type="nucleotide sequence ID" value="NZ_JASCXX010000030.1"/>
</dbReference>
<dbReference type="GO" id="GO:0016491">
    <property type="term" value="F:oxidoreductase activity"/>
    <property type="evidence" value="ECO:0007669"/>
    <property type="project" value="InterPro"/>
</dbReference>
<feature type="domain" description="Amine oxidase" evidence="1">
    <location>
        <begin position="10"/>
        <end position="284"/>
    </location>
</feature>
<dbReference type="Proteomes" id="UP001431776">
    <property type="component" value="Unassembled WGS sequence"/>
</dbReference>
<reference evidence="2" key="1">
    <citation type="submission" date="2023-05" db="EMBL/GenBank/DDBJ databases">
        <title>Anaerotaeda fermentans gen. nov., sp. nov., a novel anaerobic planctomycete of the new family within the order Sedimentisphaerales isolated from Taman Peninsula, Russia.</title>
        <authorList>
            <person name="Khomyakova M.A."/>
            <person name="Merkel A.Y."/>
            <person name="Slobodkin A.I."/>
        </authorList>
    </citation>
    <scope>NUCLEOTIDE SEQUENCE</scope>
    <source>
        <strain evidence="2">M17dextr</strain>
    </source>
</reference>
<protein>
    <submittedName>
        <fullName evidence="2">FAD-dependent oxidoreductase</fullName>
    </submittedName>
</protein>
<dbReference type="SUPFAM" id="SSF51905">
    <property type="entry name" value="FAD/NAD(P)-binding domain"/>
    <property type="match status" value="1"/>
</dbReference>
<comment type="caution">
    <text evidence="2">The sequence shown here is derived from an EMBL/GenBank/DDBJ whole genome shotgun (WGS) entry which is preliminary data.</text>
</comment>
<keyword evidence="3" id="KW-1185">Reference proteome</keyword>
<dbReference type="InterPro" id="IPR002937">
    <property type="entry name" value="Amino_oxidase"/>
</dbReference>
<gene>
    <name evidence="2" type="ORF">QJ522_19315</name>
</gene>
<name>A0AAW6U2Y7_9BACT</name>
<organism evidence="2 3">
    <name type="scientific">Anaerobaca lacustris</name>
    <dbReference type="NCBI Taxonomy" id="3044600"/>
    <lineage>
        <taxon>Bacteria</taxon>
        <taxon>Pseudomonadati</taxon>
        <taxon>Planctomycetota</taxon>
        <taxon>Phycisphaerae</taxon>
        <taxon>Sedimentisphaerales</taxon>
        <taxon>Anaerobacaceae</taxon>
        <taxon>Anaerobaca</taxon>
    </lineage>
</organism>
<dbReference type="EMBL" id="JASCXX010000030">
    <property type="protein sequence ID" value="MDI6451220.1"/>
    <property type="molecule type" value="Genomic_DNA"/>
</dbReference>
<dbReference type="AlphaFoldDB" id="A0AAW6U2Y7"/>
<dbReference type="Pfam" id="PF01593">
    <property type="entry name" value="Amino_oxidase"/>
    <property type="match status" value="1"/>
</dbReference>
<accession>A0AAW6U2Y7</accession>
<dbReference type="PANTHER" id="PTHR42923:SF17">
    <property type="entry name" value="AMINE OXIDASE DOMAIN-CONTAINING PROTEIN"/>
    <property type="match status" value="1"/>
</dbReference>
<dbReference type="PANTHER" id="PTHR42923">
    <property type="entry name" value="PROTOPORPHYRINOGEN OXIDASE"/>
    <property type="match status" value="1"/>
</dbReference>